<dbReference type="EMBL" id="REGN01011661">
    <property type="protein sequence ID" value="RMZ97078.1"/>
    <property type="molecule type" value="Genomic_DNA"/>
</dbReference>
<organism evidence="1 2">
    <name type="scientific">Brachionus plicatilis</name>
    <name type="common">Marine rotifer</name>
    <name type="synonym">Brachionus muelleri</name>
    <dbReference type="NCBI Taxonomy" id="10195"/>
    <lineage>
        <taxon>Eukaryota</taxon>
        <taxon>Metazoa</taxon>
        <taxon>Spiralia</taxon>
        <taxon>Gnathifera</taxon>
        <taxon>Rotifera</taxon>
        <taxon>Eurotatoria</taxon>
        <taxon>Monogononta</taxon>
        <taxon>Pseudotrocha</taxon>
        <taxon>Ploima</taxon>
        <taxon>Brachionidae</taxon>
        <taxon>Brachionus</taxon>
    </lineage>
</organism>
<evidence type="ECO:0000313" key="2">
    <source>
        <dbReference type="Proteomes" id="UP000276133"/>
    </source>
</evidence>
<sequence>AYKFPVMSYVLSSDGKIIHQLNANDLLEMSNKEIDHEDVSNGIYEDSISMFYAKFLKEALEKALK</sequence>
<name>A0A3M7PDG4_BRAPC</name>
<reference evidence="1 2" key="1">
    <citation type="journal article" date="2018" name="Sci. Rep.">
        <title>Genomic signatures of local adaptation to the degree of environmental predictability in rotifers.</title>
        <authorList>
            <person name="Franch-Gras L."/>
            <person name="Hahn C."/>
            <person name="Garcia-Roger E.M."/>
            <person name="Carmona M.J."/>
            <person name="Serra M."/>
            <person name="Gomez A."/>
        </authorList>
    </citation>
    <scope>NUCLEOTIDE SEQUENCE [LARGE SCALE GENOMIC DNA]</scope>
    <source>
        <strain evidence="1">HYR1</strain>
    </source>
</reference>
<protein>
    <submittedName>
        <fullName evidence="1">Seleno N-like</fullName>
    </submittedName>
</protein>
<feature type="non-terminal residue" evidence="1">
    <location>
        <position position="1"/>
    </location>
</feature>
<comment type="caution">
    <text evidence="1">The sequence shown here is derived from an EMBL/GenBank/DDBJ whole genome shotgun (WGS) entry which is preliminary data.</text>
</comment>
<evidence type="ECO:0000313" key="1">
    <source>
        <dbReference type="EMBL" id="RMZ97078.1"/>
    </source>
</evidence>
<dbReference type="Proteomes" id="UP000276133">
    <property type="component" value="Unassembled WGS sequence"/>
</dbReference>
<dbReference type="AlphaFoldDB" id="A0A3M7PDG4"/>
<accession>A0A3M7PDG4</accession>
<proteinExistence type="predicted"/>
<keyword evidence="2" id="KW-1185">Reference proteome</keyword>
<dbReference type="OrthoDB" id="10062435at2759"/>
<gene>
    <name evidence="1" type="ORF">BpHYR1_021770</name>
</gene>